<name>A0A4Q9FJ01_9FLAO</name>
<dbReference type="InterPro" id="IPR011990">
    <property type="entry name" value="TPR-like_helical_dom_sf"/>
</dbReference>
<dbReference type="SUPFAM" id="SSF48452">
    <property type="entry name" value="TPR-like"/>
    <property type="match status" value="1"/>
</dbReference>
<organism evidence="3 4">
    <name type="scientific">Hyunsoonleella pacifica</name>
    <dbReference type="NCBI Taxonomy" id="1080224"/>
    <lineage>
        <taxon>Bacteria</taxon>
        <taxon>Pseudomonadati</taxon>
        <taxon>Bacteroidota</taxon>
        <taxon>Flavobacteriia</taxon>
        <taxon>Flavobacteriales</taxon>
        <taxon>Flavobacteriaceae</taxon>
    </lineage>
</organism>
<feature type="signal peptide" evidence="1">
    <location>
        <begin position="1"/>
        <end position="30"/>
    </location>
</feature>
<dbReference type="RefSeq" id="WP_130937882.1">
    <property type="nucleotide sequence ID" value="NZ_SIRS01000006.1"/>
</dbReference>
<dbReference type="AlphaFoldDB" id="A0A4Q9FJ01"/>
<feature type="chain" id="PRO_5020683112" evidence="1">
    <location>
        <begin position="31"/>
        <end position="407"/>
    </location>
</feature>
<dbReference type="Proteomes" id="UP000292372">
    <property type="component" value="Unassembled WGS sequence"/>
</dbReference>
<dbReference type="Pfam" id="PF14322">
    <property type="entry name" value="SusD-like_3"/>
    <property type="match status" value="1"/>
</dbReference>
<feature type="domain" description="SusD-like N-terminal" evidence="2">
    <location>
        <begin position="92"/>
        <end position="242"/>
    </location>
</feature>
<dbReference type="OrthoDB" id="1100079at2"/>
<keyword evidence="4" id="KW-1185">Reference proteome</keyword>
<accession>A0A4Q9FJ01</accession>
<gene>
    <name evidence="3" type="ORF">EYD46_14385</name>
</gene>
<evidence type="ECO:0000313" key="3">
    <source>
        <dbReference type="EMBL" id="TBN13687.1"/>
    </source>
</evidence>
<dbReference type="InterPro" id="IPR033985">
    <property type="entry name" value="SusD-like_N"/>
</dbReference>
<dbReference type="EMBL" id="SIRS01000006">
    <property type="protein sequence ID" value="TBN13687.1"/>
    <property type="molecule type" value="Genomic_DNA"/>
</dbReference>
<evidence type="ECO:0000313" key="4">
    <source>
        <dbReference type="Proteomes" id="UP000292372"/>
    </source>
</evidence>
<reference evidence="3 4" key="1">
    <citation type="journal article" date="2015" name="Int. J. Syst. Evol. Microbiol.">
        <title>Hyunsoonleella pacifica sp. nov., isolated from seawater of South Pacific Gyre.</title>
        <authorList>
            <person name="Gao X."/>
            <person name="Zhang Z."/>
            <person name="Dai X."/>
            <person name="Zhang X.H."/>
        </authorList>
    </citation>
    <scope>NUCLEOTIDE SEQUENCE [LARGE SCALE GENOMIC DNA]</scope>
    <source>
        <strain evidence="3 4">SW033</strain>
    </source>
</reference>
<sequence length="407" mass="46213">MKDINIKKFWKLPLKMILMAILLISLNSCSEEFVDEPRDTSGVNDVTIFSNKDNAQTFINGILANYKGQYRTVDVGGLYAMYYARAVKGDDIIQAISWYRFDYGHENREPAFRRTNFSWDFNYENINFANTLITGVQNSPTLSENDKKELIAKGKFFRGFHLFELLLEFCPNYNNNRDLVRIPIYTQATSLENARGNPPVPMSEAYNQVIQDLEDAIADLPDTRLGKSFVNKAVAQAVLTRVLSVTQDDWDSVSSLARAAYGGNASDAVQSTNWGNGFSDMTDQEWLWALFQNGSDETNFFWGHAAPMMDHLTLSYNATYFDPDFVDQFSDTDARKLFFDIYGVSASEPWREFVSTKYAFTFSSDIPIIRKSEMVLFDAEAQYQLGNTTGAQDLLFALQSARDPNAV</sequence>
<protein>
    <submittedName>
        <fullName evidence="3">RagB/SusD family nutrient uptake outer membrane protein</fullName>
    </submittedName>
</protein>
<evidence type="ECO:0000259" key="2">
    <source>
        <dbReference type="Pfam" id="PF14322"/>
    </source>
</evidence>
<dbReference type="Gene3D" id="1.25.40.390">
    <property type="match status" value="1"/>
</dbReference>
<feature type="non-terminal residue" evidence="3">
    <location>
        <position position="407"/>
    </location>
</feature>
<evidence type="ECO:0000256" key="1">
    <source>
        <dbReference type="SAM" id="SignalP"/>
    </source>
</evidence>
<comment type="caution">
    <text evidence="3">The sequence shown here is derived from an EMBL/GenBank/DDBJ whole genome shotgun (WGS) entry which is preliminary data.</text>
</comment>
<proteinExistence type="predicted"/>
<keyword evidence="1" id="KW-0732">Signal</keyword>